<dbReference type="OrthoDB" id="9772594at2"/>
<evidence type="ECO:0000259" key="2">
    <source>
        <dbReference type="Pfam" id="PF21688"/>
    </source>
</evidence>
<dbReference type="Gene3D" id="3.30.70.2700">
    <property type="match status" value="1"/>
</dbReference>
<dbReference type="Gene3D" id="3.50.50.60">
    <property type="entry name" value="FAD/NAD(P)-binding domain"/>
    <property type="match status" value="2"/>
</dbReference>
<dbReference type="Proteomes" id="UP000236738">
    <property type="component" value="Unassembled WGS sequence"/>
</dbReference>
<evidence type="ECO:0000259" key="1">
    <source>
        <dbReference type="Pfam" id="PF07992"/>
    </source>
</evidence>
<dbReference type="GO" id="GO:0016491">
    <property type="term" value="F:oxidoreductase activity"/>
    <property type="evidence" value="ECO:0007669"/>
    <property type="project" value="InterPro"/>
</dbReference>
<dbReference type="InterPro" id="IPR023753">
    <property type="entry name" value="FAD/NAD-binding_dom"/>
</dbReference>
<dbReference type="PIRSF" id="PIRSF038984">
    <property type="entry name" value="FAD_binding_protein"/>
    <property type="match status" value="1"/>
</dbReference>
<dbReference type="InterPro" id="IPR028348">
    <property type="entry name" value="FAD-binding_protein"/>
</dbReference>
<dbReference type="PANTHER" id="PTHR42842">
    <property type="entry name" value="FAD/NAD(P)-BINDING OXIDOREDUCTASE"/>
    <property type="match status" value="1"/>
</dbReference>
<evidence type="ECO:0000313" key="3">
    <source>
        <dbReference type="EMBL" id="SEF70630.1"/>
    </source>
</evidence>
<dbReference type="SUPFAM" id="SSF51905">
    <property type="entry name" value="FAD/NAD(P)-binding domain"/>
    <property type="match status" value="1"/>
</dbReference>
<protein>
    <submittedName>
        <fullName evidence="3">Uncharacterized protein</fullName>
    </submittedName>
</protein>
<proteinExistence type="predicted"/>
<organism evidence="3 4">
    <name type="scientific">Halpernia humi</name>
    <dbReference type="NCBI Taxonomy" id="493375"/>
    <lineage>
        <taxon>Bacteria</taxon>
        <taxon>Pseudomonadati</taxon>
        <taxon>Bacteroidota</taxon>
        <taxon>Flavobacteriia</taxon>
        <taxon>Flavobacteriales</taxon>
        <taxon>Weeksellaceae</taxon>
        <taxon>Chryseobacterium group</taxon>
        <taxon>Halpernia</taxon>
    </lineage>
</organism>
<dbReference type="PRINTS" id="PR00411">
    <property type="entry name" value="PNDRDTASEI"/>
</dbReference>
<accession>A0A1H5U6J9</accession>
<feature type="domain" description="FAD/NAD(P)-binding" evidence="1">
    <location>
        <begin position="83"/>
        <end position="251"/>
    </location>
</feature>
<feature type="domain" description="FAD-dependent protein C-terminal" evidence="2">
    <location>
        <begin position="268"/>
        <end position="464"/>
    </location>
</feature>
<dbReference type="PANTHER" id="PTHR42842:SF3">
    <property type="entry name" value="FAD_NAD(P)-BINDING OXIDOREDUCTASE FAMILY PROTEIN"/>
    <property type="match status" value="1"/>
</dbReference>
<dbReference type="AlphaFoldDB" id="A0A1H5U6J9"/>
<sequence length="520" mass="57847">MSILVQIAISPNQLEDQSFILKTALKKANLMEKNISDWRIRKRSIDARQSYVKINLQVEFWKIGEKRDIISAFQSQNVSGKTEIVIIGAGPAGYYAALRAIEAGLKPIVFERGKEVRERRRDLAKINKEHIVNPESNYCFGEGGAGTYSDGKLYTRSKKRGNVLKALEWFVHFGADSDILVDAHPHIGTNKLPQIIIAMREEILSSGGEIHFESKLTDFNIENNKVCSIEINHEKWFDATNVILATGHSARDIFYLLHSKNIKIEAKPFAIGVRVEHPQELINKIQYHKDGENPNLPPASYSLVEQIDEMGVYSFCMCPGGIIAPCATAQEEVVTNGWSPSKRNNPFANSGIVVSVKPEDLPNFEKNNPFVCLDFQQKVERDCWEAAGKTQKVPAQRMVDFVEGKISKNFPKTSYLPGITSVDLAQVLPPLISKRLKKAFVEYGKNMKGFYTNEAVLHAPESRTSSPISIPRNAETLEHVEISGLYPCGEGAGYAGGIISAAIDGINCVDAILEKIKINC</sequence>
<name>A0A1H5U6J9_9FLAO</name>
<dbReference type="Pfam" id="PF07992">
    <property type="entry name" value="Pyr_redox_2"/>
    <property type="match status" value="1"/>
</dbReference>
<dbReference type="Pfam" id="PF21688">
    <property type="entry name" value="FAD-depend_C"/>
    <property type="match status" value="1"/>
</dbReference>
<gene>
    <name evidence="3" type="ORF">SAMN05421847_0684</name>
</gene>
<dbReference type="InterPro" id="IPR036188">
    <property type="entry name" value="FAD/NAD-bd_sf"/>
</dbReference>
<dbReference type="EMBL" id="FNUS01000001">
    <property type="protein sequence ID" value="SEF70630.1"/>
    <property type="molecule type" value="Genomic_DNA"/>
</dbReference>
<keyword evidence="4" id="KW-1185">Reference proteome</keyword>
<dbReference type="PRINTS" id="PR00368">
    <property type="entry name" value="FADPNR"/>
</dbReference>
<evidence type="ECO:0000313" key="4">
    <source>
        <dbReference type="Proteomes" id="UP000236738"/>
    </source>
</evidence>
<reference evidence="4" key="1">
    <citation type="submission" date="2016-10" db="EMBL/GenBank/DDBJ databases">
        <authorList>
            <person name="Varghese N."/>
            <person name="Submissions S."/>
        </authorList>
    </citation>
    <scope>NUCLEOTIDE SEQUENCE [LARGE SCALE GENOMIC DNA]</scope>
    <source>
        <strain evidence="4">DSM 21580</strain>
    </source>
</reference>
<dbReference type="InterPro" id="IPR049516">
    <property type="entry name" value="FAD-depend_C"/>
</dbReference>
<dbReference type="RefSeq" id="WP_103912686.1">
    <property type="nucleotide sequence ID" value="NZ_FNUS01000001.1"/>
</dbReference>